<dbReference type="InterPro" id="IPR036116">
    <property type="entry name" value="FN3_sf"/>
</dbReference>
<dbReference type="SUPFAM" id="SSF49265">
    <property type="entry name" value="Fibronectin type III"/>
    <property type="match status" value="1"/>
</dbReference>
<dbReference type="Gene3D" id="2.60.40.10">
    <property type="entry name" value="Immunoglobulins"/>
    <property type="match status" value="1"/>
</dbReference>
<protein>
    <submittedName>
        <fullName evidence="2">Choice-of-anchor J domain-containing protein</fullName>
    </submittedName>
</protein>
<dbReference type="AlphaFoldDB" id="A0A939B7H4"/>
<evidence type="ECO:0000256" key="1">
    <source>
        <dbReference type="SAM" id="SignalP"/>
    </source>
</evidence>
<dbReference type="NCBIfam" id="NF038128">
    <property type="entry name" value="choice_anch_J"/>
    <property type="match status" value="1"/>
</dbReference>
<dbReference type="RefSeq" id="WP_205104370.1">
    <property type="nucleotide sequence ID" value="NZ_JACJJG010000027.1"/>
</dbReference>
<keyword evidence="1" id="KW-0732">Signal</keyword>
<dbReference type="EMBL" id="JACJJG010000027">
    <property type="protein sequence ID" value="MBM6673587.1"/>
    <property type="molecule type" value="Genomic_DNA"/>
</dbReference>
<feature type="signal peptide" evidence="1">
    <location>
        <begin position="1"/>
        <end position="22"/>
    </location>
</feature>
<dbReference type="Gene3D" id="2.60.120.200">
    <property type="match status" value="1"/>
</dbReference>
<keyword evidence="3" id="KW-1185">Reference proteome</keyword>
<evidence type="ECO:0000313" key="2">
    <source>
        <dbReference type="EMBL" id="MBM6673587.1"/>
    </source>
</evidence>
<dbReference type="Proteomes" id="UP000706891">
    <property type="component" value="Unassembled WGS sequence"/>
</dbReference>
<evidence type="ECO:0000313" key="3">
    <source>
        <dbReference type="Proteomes" id="UP000706891"/>
    </source>
</evidence>
<name>A0A939B7H4_9BACT</name>
<reference evidence="2" key="2">
    <citation type="journal article" date="2021" name="Sci. Rep.">
        <title>The distribution of antibiotic resistance genes in chicken gut microbiota commensals.</title>
        <authorList>
            <person name="Juricova H."/>
            <person name="Matiasovicova J."/>
            <person name="Kubasova T."/>
            <person name="Cejkova D."/>
            <person name="Rychlik I."/>
        </authorList>
    </citation>
    <scope>NUCLEOTIDE SEQUENCE</scope>
    <source>
        <strain evidence="2">An824</strain>
    </source>
</reference>
<dbReference type="InterPro" id="IPR013783">
    <property type="entry name" value="Ig-like_fold"/>
</dbReference>
<reference evidence="2" key="1">
    <citation type="submission" date="2020-08" db="EMBL/GenBank/DDBJ databases">
        <authorList>
            <person name="Cejkova D."/>
            <person name="Kubasova T."/>
            <person name="Jahodarova E."/>
            <person name="Rychlik I."/>
        </authorList>
    </citation>
    <scope>NUCLEOTIDE SEQUENCE</scope>
    <source>
        <strain evidence="2">An824</strain>
    </source>
</reference>
<accession>A0A939B7H4</accession>
<comment type="caution">
    <text evidence="2">The sequence shown here is derived from an EMBL/GenBank/DDBJ whole genome shotgun (WGS) entry which is preliminary data.</text>
</comment>
<feature type="chain" id="PRO_5037140513" evidence="1">
    <location>
        <begin position="23"/>
        <end position="843"/>
    </location>
</feature>
<dbReference type="PROSITE" id="PS51257">
    <property type="entry name" value="PROKAR_LIPOPROTEIN"/>
    <property type="match status" value="1"/>
</dbReference>
<sequence>MKRIIISLVALFAVALSCQLQAVAQTTGQLPPTDGRQGPTALKAVPTEARISDGLPKQVKTAAKTTAADASMFTGRTFYGALINSDTWANASITDVPYGIYSFEISDNPTPVSHFTNLSYGFMSGAYGNEQFVGISALNVMGALNGARYITIDTRNWTELKNVLYDTSSKSYSLLPSAMAYNVTDNTIYSLQYNDDLSGLDWCVYNRDYDEMDKIASFRGRYNVITLASLPSGEMYFINNYGDLYTIDKANGRPRMVGFTGVEPVLYSQSMMYDGRTGLFLWAAWTTQGSQLYAVDPETAESFKVLDFKNNEQFVALYDTDNAAPDAAPAAVENLKITPDTDGGLGCTISFDVPDATYGGNPLGKSTLNVWLDGQNLKGVDAVAGEHVSIPVTLTEGNHYVAVNLSNDGGYSPTVSLTKYIGYDVPKTVGSLTFTHDETAGTNNVSWTAPEGGVNAGYIDFNNLTYTVVRMPDSVTVATGLKATTFSEPTPTAMHSYSYRVMAVNNGKTGDYAESESILCGDAFTVPYEQAFADPSVLTDFFTIVDANKDNNTWRQGFNNDVRIDISVNNPIGDDWLITPGINMEGGTVYRFTMNMKTFTQGYPEDFDICVGTDPNDISTFKVAKEVRGLELYETFGDYSADFNIDADGEYFVAIRYCSNNANNSTMLLLNNVRVTKVGATKAPAAVGDLKITPDADGAMAATVAFTAPATDLAGNAIPSLTKVNVYRGGTAEPIHTFDSPAPGASLSFTDNRVSRVGTTVYSVVAENEYGAGATAADSAFVGIYSAPYLETFDTRAASELYTSLASGFDTEANPYYRWTYNEANKRMGFYAFNANEGDQANL</sequence>
<proteinExistence type="predicted"/>
<gene>
    <name evidence="2" type="ORF">H6A34_06835</name>
</gene>
<organism evidence="2 3">
    <name type="scientific">Marseilla massiliensis</name>
    <dbReference type="NCBI Taxonomy" id="1841864"/>
    <lineage>
        <taxon>Bacteria</taxon>
        <taxon>Pseudomonadati</taxon>
        <taxon>Bacteroidota</taxon>
        <taxon>Bacteroidia</taxon>
        <taxon>Bacteroidales</taxon>
        <taxon>Prevotellaceae</taxon>
        <taxon>Marseilla</taxon>
    </lineage>
</organism>